<dbReference type="PRINTS" id="PR00385">
    <property type="entry name" value="P450"/>
</dbReference>
<dbReference type="InterPro" id="IPR001128">
    <property type="entry name" value="Cyt_P450"/>
</dbReference>
<keyword evidence="5 13" id="KW-0349">Heme</keyword>
<dbReference type="GO" id="GO:0005789">
    <property type="term" value="C:endoplasmic reticulum membrane"/>
    <property type="evidence" value="ECO:0007669"/>
    <property type="project" value="UniProtKB-SubCell"/>
</dbReference>
<dbReference type="GO" id="GO:0005506">
    <property type="term" value="F:iron ion binding"/>
    <property type="evidence" value="ECO:0007669"/>
    <property type="project" value="InterPro"/>
</dbReference>
<keyword evidence="17" id="KW-1185">Reference proteome</keyword>
<keyword evidence="10 13" id="KW-0408">Iron</keyword>
<evidence type="ECO:0000256" key="8">
    <source>
        <dbReference type="ARBA" id="ARBA00022848"/>
    </source>
</evidence>
<evidence type="ECO:0000256" key="4">
    <source>
        <dbReference type="ARBA" id="ARBA00010617"/>
    </source>
</evidence>
<keyword evidence="15" id="KW-1133">Transmembrane helix</keyword>
<evidence type="ECO:0000256" key="11">
    <source>
        <dbReference type="ARBA" id="ARBA00023033"/>
    </source>
</evidence>
<keyword evidence="8" id="KW-0492">Microsome</keyword>
<evidence type="ECO:0000256" key="14">
    <source>
        <dbReference type="RuleBase" id="RU000461"/>
    </source>
</evidence>
<evidence type="ECO:0000256" key="12">
    <source>
        <dbReference type="ARBA" id="ARBA00023136"/>
    </source>
</evidence>
<evidence type="ECO:0000256" key="15">
    <source>
        <dbReference type="SAM" id="Phobius"/>
    </source>
</evidence>
<dbReference type="GO" id="GO:0020037">
    <property type="term" value="F:heme binding"/>
    <property type="evidence" value="ECO:0007669"/>
    <property type="project" value="InterPro"/>
</dbReference>
<keyword evidence="12 15" id="KW-0472">Membrane</keyword>
<sequence length="503" mass="57967">MIVNILLYIVFSIAAAIYFYFKRKYNYFKDRGIPHIKPKFPMGNLQGIGSTDHIFDVVCDVYNKFKGKGPIIGLYSVTTPIYLITDLELIKKITIGDFNYFINRGGFVNEKEEPLTAHLFTLRDDKWRFIRNKLSAAFSSGKMKAMYFTISDKGRDYVELVSKAVTKTKSIDIKELTNRFTIDIVSSVAFGMESNTMKYQHPELVNIFHEIFDPDATLFQKFFIMASFPRIAKALKLRFFSKQISDFFMNVVGSNIESREKLGDNRQDFLNMLIQLKNKGSIDGEFSTETRKISMNDVMAQSFVFFFAGADTSSSTISLTLAELAHHTEVQEKLRTEILEKTKEEKDEISYETLQEMTYLNQVVNEILRMYSSGSILIRQAAKDYKVENTKHIIPKGADVWISMIGIHYDEKYWKNPYKFDPERFTQEEIAKRPNYCYAPFGDGPRACIGMQYALLTVKFGVATIIKNFKVTPNSKMKYPIKLNPKATNLEPIGGYQLDFEKV</sequence>
<comment type="subcellular location">
    <subcellularLocation>
        <location evidence="3">Endoplasmic reticulum membrane</location>
        <topology evidence="3">Peripheral membrane protein</topology>
    </subcellularLocation>
    <subcellularLocation>
        <location evidence="2">Microsome membrane</location>
        <topology evidence="2">Peripheral membrane protein</topology>
    </subcellularLocation>
</comment>
<proteinExistence type="inferred from homology"/>
<dbReference type="InterPro" id="IPR050476">
    <property type="entry name" value="Insect_CytP450_Detox"/>
</dbReference>
<gene>
    <name evidence="16" type="ORF">PVAND_016744</name>
</gene>
<dbReference type="AlphaFoldDB" id="A0A9J6BGB7"/>
<comment type="caution">
    <text evidence="16">The sequence shown here is derived from an EMBL/GenBank/DDBJ whole genome shotgun (WGS) entry which is preliminary data.</text>
</comment>
<evidence type="ECO:0000256" key="1">
    <source>
        <dbReference type="ARBA" id="ARBA00001971"/>
    </source>
</evidence>
<evidence type="ECO:0000313" key="17">
    <source>
        <dbReference type="Proteomes" id="UP001107558"/>
    </source>
</evidence>
<accession>A0A9J6BGB7</accession>
<dbReference type="FunFam" id="1.10.630.10:FF:000042">
    <property type="entry name" value="Cytochrome P450"/>
    <property type="match status" value="1"/>
</dbReference>
<dbReference type="GO" id="GO:0004497">
    <property type="term" value="F:monooxygenase activity"/>
    <property type="evidence" value="ECO:0007669"/>
    <property type="project" value="UniProtKB-KW"/>
</dbReference>
<evidence type="ECO:0000256" key="10">
    <source>
        <dbReference type="ARBA" id="ARBA00023004"/>
    </source>
</evidence>
<dbReference type="PANTHER" id="PTHR24292">
    <property type="entry name" value="CYTOCHROME P450"/>
    <property type="match status" value="1"/>
</dbReference>
<organism evidence="16 17">
    <name type="scientific">Polypedilum vanderplanki</name>
    <name type="common">Sleeping chironomid midge</name>
    <dbReference type="NCBI Taxonomy" id="319348"/>
    <lineage>
        <taxon>Eukaryota</taxon>
        <taxon>Metazoa</taxon>
        <taxon>Ecdysozoa</taxon>
        <taxon>Arthropoda</taxon>
        <taxon>Hexapoda</taxon>
        <taxon>Insecta</taxon>
        <taxon>Pterygota</taxon>
        <taxon>Neoptera</taxon>
        <taxon>Endopterygota</taxon>
        <taxon>Diptera</taxon>
        <taxon>Nematocera</taxon>
        <taxon>Chironomoidea</taxon>
        <taxon>Chironomidae</taxon>
        <taxon>Chironominae</taxon>
        <taxon>Polypedilum</taxon>
        <taxon>Polypedilum</taxon>
    </lineage>
</organism>
<name>A0A9J6BGB7_POLVA</name>
<evidence type="ECO:0000313" key="16">
    <source>
        <dbReference type="EMBL" id="KAG5668821.1"/>
    </source>
</evidence>
<keyword evidence="15" id="KW-0812">Transmembrane</keyword>
<evidence type="ECO:0000256" key="2">
    <source>
        <dbReference type="ARBA" id="ARBA00004174"/>
    </source>
</evidence>
<reference evidence="16" key="1">
    <citation type="submission" date="2021-03" db="EMBL/GenBank/DDBJ databases">
        <title>Chromosome level genome of the anhydrobiotic midge Polypedilum vanderplanki.</title>
        <authorList>
            <person name="Yoshida Y."/>
            <person name="Kikawada T."/>
            <person name="Gusev O."/>
        </authorList>
    </citation>
    <scope>NUCLEOTIDE SEQUENCE</scope>
    <source>
        <strain evidence="16">NIAS01</strain>
        <tissue evidence="16">Whole body or cell culture</tissue>
    </source>
</reference>
<evidence type="ECO:0000256" key="6">
    <source>
        <dbReference type="ARBA" id="ARBA00022723"/>
    </source>
</evidence>
<dbReference type="Proteomes" id="UP001107558">
    <property type="component" value="Chromosome 4"/>
</dbReference>
<evidence type="ECO:0000256" key="9">
    <source>
        <dbReference type="ARBA" id="ARBA00023002"/>
    </source>
</evidence>
<evidence type="ECO:0000256" key="5">
    <source>
        <dbReference type="ARBA" id="ARBA00022617"/>
    </source>
</evidence>
<evidence type="ECO:0000256" key="13">
    <source>
        <dbReference type="PIRSR" id="PIRSR602401-1"/>
    </source>
</evidence>
<dbReference type="Gene3D" id="1.10.630.10">
    <property type="entry name" value="Cytochrome P450"/>
    <property type="match status" value="1"/>
</dbReference>
<dbReference type="PROSITE" id="PS00086">
    <property type="entry name" value="CYTOCHROME_P450"/>
    <property type="match status" value="1"/>
</dbReference>
<comment type="cofactor">
    <cofactor evidence="1 13">
        <name>heme</name>
        <dbReference type="ChEBI" id="CHEBI:30413"/>
    </cofactor>
</comment>
<feature type="transmembrane region" description="Helical" evidence="15">
    <location>
        <begin position="6"/>
        <end position="21"/>
    </location>
</feature>
<dbReference type="InterPro" id="IPR002401">
    <property type="entry name" value="Cyt_P450_E_grp-I"/>
</dbReference>
<evidence type="ECO:0000256" key="7">
    <source>
        <dbReference type="ARBA" id="ARBA00022824"/>
    </source>
</evidence>
<dbReference type="InterPro" id="IPR017972">
    <property type="entry name" value="Cyt_P450_CS"/>
</dbReference>
<dbReference type="SUPFAM" id="SSF48264">
    <property type="entry name" value="Cytochrome P450"/>
    <property type="match status" value="1"/>
</dbReference>
<dbReference type="PANTHER" id="PTHR24292:SF100">
    <property type="entry name" value="CYTOCHROME P450 6A16, ISOFORM B-RELATED"/>
    <property type="match status" value="1"/>
</dbReference>
<evidence type="ECO:0008006" key="18">
    <source>
        <dbReference type="Google" id="ProtNLM"/>
    </source>
</evidence>
<dbReference type="OrthoDB" id="2789670at2759"/>
<keyword evidence="11 14" id="KW-0503">Monooxygenase</keyword>
<dbReference type="GO" id="GO:0016705">
    <property type="term" value="F:oxidoreductase activity, acting on paired donors, with incorporation or reduction of molecular oxygen"/>
    <property type="evidence" value="ECO:0007669"/>
    <property type="project" value="InterPro"/>
</dbReference>
<protein>
    <recommendedName>
        <fullName evidence="18">Cytochrome P450</fullName>
    </recommendedName>
</protein>
<evidence type="ECO:0000256" key="3">
    <source>
        <dbReference type="ARBA" id="ARBA00004406"/>
    </source>
</evidence>
<dbReference type="CDD" id="cd11056">
    <property type="entry name" value="CYP6-like"/>
    <property type="match status" value="1"/>
</dbReference>
<dbReference type="EMBL" id="JADBJN010000004">
    <property type="protein sequence ID" value="KAG5668821.1"/>
    <property type="molecule type" value="Genomic_DNA"/>
</dbReference>
<keyword evidence="6 13" id="KW-0479">Metal-binding</keyword>
<dbReference type="PRINTS" id="PR00463">
    <property type="entry name" value="EP450I"/>
</dbReference>
<keyword evidence="9 14" id="KW-0560">Oxidoreductase</keyword>
<feature type="binding site" description="axial binding residue" evidence="13">
    <location>
        <position position="448"/>
    </location>
    <ligand>
        <name>heme</name>
        <dbReference type="ChEBI" id="CHEBI:30413"/>
    </ligand>
    <ligandPart>
        <name>Fe</name>
        <dbReference type="ChEBI" id="CHEBI:18248"/>
    </ligandPart>
</feature>
<dbReference type="Pfam" id="PF00067">
    <property type="entry name" value="p450"/>
    <property type="match status" value="1"/>
</dbReference>
<comment type="similarity">
    <text evidence="4 14">Belongs to the cytochrome P450 family.</text>
</comment>
<dbReference type="InterPro" id="IPR036396">
    <property type="entry name" value="Cyt_P450_sf"/>
</dbReference>
<keyword evidence="7" id="KW-0256">Endoplasmic reticulum</keyword>